<reference evidence="2 3" key="1">
    <citation type="submission" date="2021-02" db="EMBL/GenBank/DDBJ databases">
        <title>Alicyclobacillus curvatus sp. nov. and Alicyclobacillus mengziensis sp. nov., two acidophilic bacteria isolated from acid mine drainage.</title>
        <authorList>
            <person name="Huang Y."/>
        </authorList>
    </citation>
    <scope>NUCLEOTIDE SEQUENCE [LARGE SCALE GENOMIC DNA]</scope>
    <source>
        <strain evidence="2 3">S30H14</strain>
    </source>
</reference>
<sequence length="72" mass="8051">MKYVPSTVVLAILLLIFASWPDVEAWSNLTAVHHFWVHALYLISGGLFGLQTSHWVTHQADLPAHQERGVSS</sequence>
<keyword evidence="1" id="KW-0472">Membrane</keyword>
<dbReference type="EMBL" id="CP071182">
    <property type="protein sequence ID" value="QSO46779.1"/>
    <property type="molecule type" value="Genomic_DNA"/>
</dbReference>
<dbReference type="Proteomes" id="UP000663505">
    <property type="component" value="Chromosome"/>
</dbReference>
<evidence type="ECO:0000256" key="1">
    <source>
        <dbReference type="SAM" id="Phobius"/>
    </source>
</evidence>
<evidence type="ECO:0000313" key="3">
    <source>
        <dbReference type="Proteomes" id="UP000663505"/>
    </source>
</evidence>
<gene>
    <name evidence="2" type="ORF">JZ786_20445</name>
</gene>
<feature type="transmembrane region" description="Helical" evidence="1">
    <location>
        <begin position="35"/>
        <end position="56"/>
    </location>
</feature>
<dbReference type="KEGG" id="afx:JZ786_20445"/>
<keyword evidence="1" id="KW-0812">Transmembrane</keyword>
<evidence type="ECO:0000313" key="2">
    <source>
        <dbReference type="EMBL" id="QSO46779.1"/>
    </source>
</evidence>
<accession>A0A9X7VXE7</accession>
<organism evidence="2 3">
    <name type="scientific">Alicyclobacillus mengziensis</name>
    <dbReference type="NCBI Taxonomy" id="2931921"/>
    <lineage>
        <taxon>Bacteria</taxon>
        <taxon>Bacillati</taxon>
        <taxon>Bacillota</taxon>
        <taxon>Bacilli</taxon>
        <taxon>Bacillales</taxon>
        <taxon>Alicyclobacillaceae</taxon>
        <taxon>Alicyclobacillus</taxon>
    </lineage>
</organism>
<name>A0A9X7VXE7_9BACL</name>
<keyword evidence="3" id="KW-1185">Reference proteome</keyword>
<protein>
    <submittedName>
        <fullName evidence="2">Uncharacterized protein</fullName>
    </submittedName>
</protein>
<proteinExistence type="predicted"/>
<dbReference type="RefSeq" id="WP_206656141.1">
    <property type="nucleotide sequence ID" value="NZ_CP071182.1"/>
</dbReference>
<dbReference type="AlphaFoldDB" id="A0A9X7VXE7"/>
<keyword evidence="1" id="KW-1133">Transmembrane helix</keyword>